<organism evidence="1">
    <name type="scientific">uncultured Caudovirales phage</name>
    <dbReference type="NCBI Taxonomy" id="2100421"/>
    <lineage>
        <taxon>Viruses</taxon>
        <taxon>Duplodnaviria</taxon>
        <taxon>Heunggongvirae</taxon>
        <taxon>Uroviricota</taxon>
        <taxon>Caudoviricetes</taxon>
        <taxon>Peduoviridae</taxon>
        <taxon>Maltschvirus</taxon>
        <taxon>Maltschvirus maltsch</taxon>
    </lineage>
</organism>
<accession>A0A6J5SDM1</accession>
<sequence length="56" mass="6201">MTYPKLKPCPRCGSELSVYTYENGARHVECNDCQYLGPAASSILAAIRLHNERSGE</sequence>
<gene>
    <name evidence="1" type="ORF">UFOVP1419_5</name>
</gene>
<dbReference type="SUPFAM" id="SSF57783">
    <property type="entry name" value="Zinc beta-ribbon"/>
    <property type="match status" value="1"/>
</dbReference>
<evidence type="ECO:0000313" key="1">
    <source>
        <dbReference type="EMBL" id="CAB4211689.1"/>
    </source>
</evidence>
<reference evidence="1" key="1">
    <citation type="submission" date="2020-05" db="EMBL/GenBank/DDBJ databases">
        <authorList>
            <person name="Chiriac C."/>
            <person name="Salcher M."/>
            <person name="Ghai R."/>
            <person name="Kavagutti S V."/>
        </authorList>
    </citation>
    <scope>NUCLEOTIDE SEQUENCE</scope>
</reference>
<name>A0A6J5SDM1_9CAUD</name>
<dbReference type="Pfam" id="PF14354">
    <property type="entry name" value="Lar_restr_allev"/>
    <property type="match status" value="1"/>
</dbReference>
<dbReference type="EMBL" id="LR797377">
    <property type="protein sequence ID" value="CAB4211689.1"/>
    <property type="molecule type" value="Genomic_DNA"/>
</dbReference>
<proteinExistence type="predicted"/>
<protein>
    <submittedName>
        <fullName evidence="1">Restriction alleviation protein Lar</fullName>
    </submittedName>
</protein>